<feature type="transmembrane region" description="Helical" evidence="11">
    <location>
        <begin position="249"/>
        <end position="274"/>
    </location>
</feature>
<dbReference type="CDD" id="cd17394">
    <property type="entry name" value="MFS_FucP_like"/>
    <property type="match status" value="1"/>
</dbReference>
<dbReference type="Pfam" id="PF07690">
    <property type="entry name" value="MFS_1"/>
    <property type="match status" value="1"/>
</dbReference>
<feature type="transmembrane region" description="Helical" evidence="11">
    <location>
        <begin position="286"/>
        <end position="305"/>
    </location>
</feature>
<dbReference type="RefSeq" id="WP_005034473.1">
    <property type="nucleotide sequence ID" value="NZ_KB849756.1"/>
</dbReference>
<evidence type="ECO:0000256" key="1">
    <source>
        <dbReference type="ARBA" id="ARBA00003321"/>
    </source>
</evidence>
<evidence type="ECO:0000256" key="2">
    <source>
        <dbReference type="ARBA" id="ARBA00004429"/>
    </source>
</evidence>
<comment type="similarity">
    <text evidence="3">Belongs to the major facilitator superfamily. FHS transporter (TC 2.A.1.7) family.</text>
</comment>
<dbReference type="NCBIfam" id="TIGR01272">
    <property type="entry name" value="gluP"/>
    <property type="match status" value="1"/>
</dbReference>
<evidence type="ECO:0000256" key="4">
    <source>
        <dbReference type="ARBA" id="ARBA00022448"/>
    </source>
</evidence>
<organism evidence="13 14">
    <name type="scientific">Acinetobacter bereziniae LMG 1003 = CIP 70.12</name>
    <dbReference type="NCBI Taxonomy" id="981324"/>
    <lineage>
        <taxon>Bacteria</taxon>
        <taxon>Pseudomonadati</taxon>
        <taxon>Pseudomonadota</taxon>
        <taxon>Gammaproteobacteria</taxon>
        <taxon>Moraxellales</taxon>
        <taxon>Moraxellaceae</taxon>
        <taxon>Acinetobacter</taxon>
    </lineage>
</organism>
<dbReference type="GO" id="GO:0005354">
    <property type="term" value="F:galactose transmembrane transporter activity"/>
    <property type="evidence" value="ECO:0007669"/>
    <property type="project" value="InterPro"/>
</dbReference>
<feature type="transmembrane region" description="Helical" evidence="11">
    <location>
        <begin position="84"/>
        <end position="106"/>
    </location>
</feature>
<comment type="subcellular location">
    <subcellularLocation>
        <location evidence="2">Cell inner membrane</location>
        <topology evidence="2">Multi-pass membrane protein</topology>
    </subcellularLocation>
</comment>
<feature type="transmembrane region" description="Helical" evidence="11">
    <location>
        <begin position="317"/>
        <end position="335"/>
    </location>
</feature>
<reference evidence="13 14" key="1">
    <citation type="submission" date="2013-02" db="EMBL/GenBank/DDBJ databases">
        <title>The Genome Sequence of Acinetobacter bereziniae CIP 70.12.</title>
        <authorList>
            <consortium name="The Broad Institute Genome Sequencing Platform"/>
            <consortium name="The Broad Institute Genome Sequencing Center for Infectious Disease"/>
            <person name="Cerqueira G."/>
            <person name="Feldgarden M."/>
            <person name="Courvalin P."/>
            <person name="Perichon B."/>
            <person name="Grillot-Courvalin C."/>
            <person name="Clermont D."/>
            <person name="Rocha E."/>
            <person name="Yoon E.-J."/>
            <person name="Nemec A."/>
            <person name="Walker B."/>
            <person name="Young S.K."/>
            <person name="Zeng Q."/>
            <person name="Gargeya S."/>
            <person name="Fitzgerald M."/>
            <person name="Haas B."/>
            <person name="Abouelleil A."/>
            <person name="Alvarado L."/>
            <person name="Arachchi H.M."/>
            <person name="Berlin A.M."/>
            <person name="Chapman S.B."/>
            <person name="Dewar J."/>
            <person name="Goldberg J."/>
            <person name="Griggs A."/>
            <person name="Gujja S."/>
            <person name="Hansen M."/>
            <person name="Howarth C."/>
            <person name="Imamovic A."/>
            <person name="Larimer J."/>
            <person name="McCowan C."/>
            <person name="Murphy C."/>
            <person name="Neiman D."/>
            <person name="Pearson M."/>
            <person name="Priest M."/>
            <person name="Roberts A."/>
            <person name="Saif S."/>
            <person name="Shea T."/>
            <person name="Sisk P."/>
            <person name="Sykes S."/>
            <person name="Wortman J."/>
            <person name="Nusbaum C."/>
            <person name="Birren B."/>
        </authorList>
    </citation>
    <scope>NUCLEOTIDE SEQUENCE [LARGE SCALE GENOMIC DNA]</scope>
    <source>
        <strain evidence="13 14">CIP 70.12</strain>
    </source>
</reference>
<evidence type="ECO:0000259" key="12">
    <source>
        <dbReference type="PROSITE" id="PS50850"/>
    </source>
</evidence>
<comment type="function">
    <text evidence="1">Intake of glucose and galactose.</text>
</comment>
<feature type="transmembrane region" description="Helical" evidence="11">
    <location>
        <begin position="341"/>
        <end position="362"/>
    </location>
</feature>
<feature type="transmembrane region" description="Helical" evidence="11">
    <location>
        <begin position="158"/>
        <end position="179"/>
    </location>
</feature>
<proteinExistence type="inferred from homology"/>
<evidence type="ECO:0000256" key="10">
    <source>
        <dbReference type="ARBA" id="ARBA00023136"/>
    </source>
</evidence>
<evidence type="ECO:0000256" key="9">
    <source>
        <dbReference type="ARBA" id="ARBA00022989"/>
    </source>
</evidence>
<dbReference type="GO" id="GO:0055056">
    <property type="term" value="F:D-glucose transmembrane transporter activity"/>
    <property type="evidence" value="ECO:0007669"/>
    <property type="project" value="InterPro"/>
</dbReference>
<evidence type="ECO:0000256" key="5">
    <source>
        <dbReference type="ARBA" id="ARBA00022475"/>
    </source>
</evidence>
<comment type="caution">
    <text evidence="13">The sequence shown here is derived from an EMBL/GenBank/DDBJ whole genome shotgun (WGS) entry which is preliminary data.</text>
</comment>
<dbReference type="Gene3D" id="1.20.1250.20">
    <property type="entry name" value="MFS general substrate transporter like domains"/>
    <property type="match status" value="2"/>
</dbReference>
<name>N9CYL0_ACIBZ</name>
<sequence>MKNQTLFNNQELRQNSQNNYSLNIMVFALFFLFGSITSLNDVLIPKLKEVFQLSYMEAMLVQSAFFFAYFVASIPASRLIYKFGYVRSAIIGLFVMAIGCLAFIPATKIHMFAAFLSALFILAVGVTIIQVVTNPLLTQLGKAETVSSRLTLGHAFNSLGTTIAPYFGAIIILGSIATVDTSQLSSIEMTAYLQQESSVISHAYTGIAIVIAIFCILLARFRNDGPKNLSSSAHISLSASLSLLKSPRFALGFICLFLYVGAEFTIGSVLVNYLSQAEIMNISAEHAGKLVAFYWGGAMIARFLCSALMKIITPAKLLALFSIAVMALLFTSSTLRGNIAGIAILAVGFFNSIMFPTIFSLASKHLKERAAEGSGILCCGIVGGAIVPPLTGLVADISSLSTSLYVPIICYLGIWVFSIFCSQQGD</sequence>
<feature type="transmembrane region" description="Helical" evidence="11">
    <location>
        <begin position="20"/>
        <end position="39"/>
    </location>
</feature>
<evidence type="ECO:0000256" key="11">
    <source>
        <dbReference type="SAM" id="Phobius"/>
    </source>
</evidence>
<keyword evidence="8 11" id="KW-0812">Transmembrane</keyword>
<feature type="transmembrane region" description="Helical" evidence="11">
    <location>
        <begin position="51"/>
        <end position="72"/>
    </location>
</feature>
<evidence type="ECO:0000313" key="13">
    <source>
        <dbReference type="EMBL" id="ENV90691.1"/>
    </source>
</evidence>
<dbReference type="EMBL" id="APQG01000049">
    <property type="protein sequence ID" value="ENV90691.1"/>
    <property type="molecule type" value="Genomic_DNA"/>
</dbReference>
<keyword evidence="4" id="KW-0813">Transport</keyword>
<keyword evidence="7" id="KW-0762">Sugar transport</keyword>
<dbReference type="PATRIC" id="fig|1217650.3.peg.3879"/>
<dbReference type="HOGENOM" id="CLU_028452_2_2_6"/>
<keyword evidence="6" id="KW-0997">Cell inner membrane</keyword>
<feature type="transmembrane region" description="Helical" evidence="11">
    <location>
        <begin position="374"/>
        <end position="392"/>
    </location>
</feature>
<dbReference type="PANTHER" id="PTHR43702">
    <property type="entry name" value="L-FUCOSE-PROTON SYMPORTER"/>
    <property type="match status" value="1"/>
</dbReference>
<evidence type="ECO:0000256" key="8">
    <source>
        <dbReference type="ARBA" id="ARBA00022692"/>
    </source>
</evidence>
<keyword evidence="10 11" id="KW-0472">Membrane</keyword>
<dbReference type="SUPFAM" id="SSF103473">
    <property type="entry name" value="MFS general substrate transporter"/>
    <property type="match status" value="1"/>
</dbReference>
<evidence type="ECO:0000256" key="6">
    <source>
        <dbReference type="ARBA" id="ARBA00022519"/>
    </source>
</evidence>
<protein>
    <recommendedName>
        <fullName evidence="12">Major facilitator superfamily (MFS) profile domain-containing protein</fullName>
    </recommendedName>
</protein>
<dbReference type="GO" id="GO:1904659">
    <property type="term" value="P:D-glucose transmembrane transport"/>
    <property type="evidence" value="ECO:0007669"/>
    <property type="project" value="InterPro"/>
</dbReference>
<dbReference type="AlphaFoldDB" id="N9CYL0"/>
<dbReference type="PANTHER" id="PTHR43702:SF3">
    <property type="entry name" value="PROTEIN TSGA"/>
    <property type="match status" value="1"/>
</dbReference>
<keyword evidence="9 11" id="KW-1133">Transmembrane helix</keyword>
<keyword evidence="5" id="KW-1003">Cell membrane</keyword>
<dbReference type="InterPro" id="IPR050375">
    <property type="entry name" value="MFS_TsgA-like"/>
</dbReference>
<dbReference type="InterPro" id="IPR036259">
    <property type="entry name" value="MFS_trans_sf"/>
</dbReference>
<evidence type="ECO:0000313" key="14">
    <source>
        <dbReference type="Proteomes" id="UP000013251"/>
    </source>
</evidence>
<accession>N9CYL0</accession>
<dbReference type="Proteomes" id="UP000013251">
    <property type="component" value="Unassembled WGS sequence"/>
</dbReference>
<gene>
    <name evidence="13" type="ORF">F938_03942</name>
</gene>
<evidence type="ECO:0000256" key="7">
    <source>
        <dbReference type="ARBA" id="ARBA00022597"/>
    </source>
</evidence>
<feature type="transmembrane region" description="Helical" evidence="11">
    <location>
        <begin position="199"/>
        <end position="219"/>
    </location>
</feature>
<feature type="transmembrane region" description="Helical" evidence="11">
    <location>
        <begin position="112"/>
        <end position="137"/>
    </location>
</feature>
<evidence type="ECO:0000256" key="3">
    <source>
        <dbReference type="ARBA" id="ARBA00009120"/>
    </source>
</evidence>
<dbReference type="InterPro" id="IPR005964">
    <property type="entry name" value="Glc/Gal_transptr_bac"/>
</dbReference>
<keyword evidence="14" id="KW-1185">Reference proteome</keyword>
<dbReference type="InterPro" id="IPR020846">
    <property type="entry name" value="MFS_dom"/>
</dbReference>
<dbReference type="GO" id="GO:0005886">
    <property type="term" value="C:plasma membrane"/>
    <property type="evidence" value="ECO:0007669"/>
    <property type="project" value="UniProtKB-SubCell"/>
</dbReference>
<dbReference type="PROSITE" id="PS50850">
    <property type="entry name" value="MFS"/>
    <property type="match status" value="1"/>
</dbReference>
<feature type="transmembrane region" description="Helical" evidence="11">
    <location>
        <begin position="404"/>
        <end position="422"/>
    </location>
</feature>
<feature type="domain" description="Major facilitator superfamily (MFS) profile" evidence="12">
    <location>
        <begin position="21"/>
        <end position="425"/>
    </location>
</feature>
<dbReference type="OrthoDB" id="9795150at2"/>
<dbReference type="InterPro" id="IPR011701">
    <property type="entry name" value="MFS"/>
</dbReference>